<evidence type="ECO:0000256" key="1">
    <source>
        <dbReference type="ARBA" id="ARBA00009652"/>
    </source>
</evidence>
<dbReference type="EC" id="5.4.99.25" evidence="2"/>
<evidence type="ECO:0000313" key="10">
    <source>
        <dbReference type="EMBL" id="KAJ3444074.1"/>
    </source>
</evidence>
<dbReference type="InterPro" id="IPR020103">
    <property type="entry name" value="PsdUridine_synth_cat_dom_sf"/>
</dbReference>
<dbReference type="SUPFAM" id="SSF55120">
    <property type="entry name" value="Pseudouridine synthase"/>
    <property type="match status" value="1"/>
</dbReference>
<evidence type="ECO:0000256" key="5">
    <source>
        <dbReference type="ARBA" id="ARBA00075270"/>
    </source>
</evidence>
<dbReference type="PANTHER" id="PTHR21568">
    <property type="entry name" value="TRNA PSEUDOURIDINE SYNTHASE PUS10"/>
    <property type="match status" value="1"/>
</dbReference>
<feature type="region of interest" description="Disordered" evidence="8">
    <location>
        <begin position="1"/>
        <end position="33"/>
    </location>
</feature>
<name>A0AAV7ZQ16_9EUKA</name>
<keyword evidence="4" id="KW-0413">Isomerase</keyword>
<comment type="similarity">
    <text evidence="1">Belongs to the pseudouridine synthase Pus10 family.</text>
</comment>
<comment type="caution">
    <text evidence="10">The sequence shown here is derived from an EMBL/GenBank/DDBJ whole genome shotgun (WGS) entry which is preliminary data.</text>
</comment>
<feature type="compositionally biased region" description="Basic and acidic residues" evidence="8">
    <location>
        <begin position="1"/>
        <end position="10"/>
    </location>
</feature>
<evidence type="ECO:0000256" key="2">
    <source>
        <dbReference type="ARBA" id="ARBA00012787"/>
    </source>
</evidence>
<evidence type="ECO:0000256" key="6">
    <source>
        <dbReference type="ARBA" id="ARBA00079393"/>
    </source>
</evidence>
<proteinExistence type="inferred from homology"/>
<gene>
    <name evidence="10" type="ORF">M0812_09924</name>
</gene>
<dbReference type="EMBL" id="JANTQA010000023">
    <property type="protein sequence ID" value="KAJ3444074.1"/>
    <property type="molecule type" value="Genomic_DNA"/>
</dbReference>
<reference evidence="10" key="1">
    <citation type="submission" date="2022-08" db="EMBL/GenBank/DDBJ databases">
        <title>Novel sulphate-reducing endosymbionts in the free-living metamonad Anaeramoeba.</title>
        <authorList>
            <person name="Jerlstrom-Hultqvist J."/>
            <person name="Cepicka I."/>
            <person name="Gallot-Lavallee L."/>
            <person name="Salas-Leiva D."/>
            <person name="Curtis B.A."/>
            <person name="Zahonova K."/>
            <person name="Pipaliya S."/>
            <person name="Dacks J."/>
            <person name="Roger A.J."/>
        </authorList>
    </citation>
    <scope>NUCLEOTIDE SEQUENCE</scope>
    <source>
        <strain evidence="10">Busselton2</strain>
    </source>
</reference>
<dbReference type="Gene3D" id="3.30.70.2510">
    <property type="match status" value="1"/>
</dbReference>
<evidence type="ECO:0000313" key="11">
    <source>
        <dbReference type="Proteomes" id="UP001146793"/>
    </source>
</evidence>
<evidence type="ECO:0000259" key="9">
    <source>
        <dbReference type="Pfam" id="PF21238"/>
    </source>
</evidence>
<accession>A0AAV7ZQ16</accession>
<feature type="region of interest" description="Disordered" evidence="8">
    <location>
        <begin position="252"/>
        <end position="287"/>
    </location>
</feature>
<evidence type="ECO:0000256" key="4">
    <source>
        <dbReference type="ARBA" id="ARBA00023235"/>
    </source>
</evidence>
<dbReference type="FunFam" id="3.30.70.2510:FF:000001">
    <property type="entry name" value="tRNA pseudouridine synthase Pus10"/>
    <property type="match status" value="1"/>
</dbReference>
<dbReference type="FunFam" id="3.30.70.3190:FF:000001">
    <property type="entry name" value="tRNA pseudouridine synthase Pus10"/>
    <property type="match status" value="1"/>
</dbReference>
<dbReference type="Gene3D" id="3.30.70.3190">
    <property type="match status" value="1"/>
</dbReference>
<evidence type="ECO:0000256" key="3">
    <source>
        <dbReference type="ARBA" id="ARBA00022694"/>
    </source>
</evidence>
<protein>
    <recommendedName>
        <fullName evidence="2">tRNA pseudouridine(55) synthase</fullName>
        <ecNumber evidence="2">5.4.99.25</ecNumber>
    </recommendedName>
    <alternativeName>
        <fullName evidence="7">tRNA pseudouridine 55 synthase</fullName>
    </alternativeName>
    <alternativeName>
        <fullName evidence="5">tRNA pseudouridylate synthase</fullName>
    </alternativeName>
    <alternativeName>
        <fullName evidence="6">tRNA-uridine isomerase</fullName>
    </alternativeName>
</protein>
<keyword evidence="3" id="KW-0819">tRNA processing</keyword>
<dbReference type="InterPro" id="IPR048741">
    <property type="entry name" value="Pus10-like_C"/>
</dbReference>
<dbReference type="GO" id="GO:0003723">
    <property type="term" value="F:RNA binding"/>
    <property type="evidence" value="ECO:0007669"/>
    <property type="project" value="InterPro"/>
</dbReference>
<feature type="domain" description="Pus10-like C-terminal" evidence="9">
    <location>
        <begin position="358"/>
        <end position="598"/>
    </location>
</feature>
<dbReference type="AlphaFoldDB" id="A0AAV7ZQ16"/>
<dbReference type="GO" id="GO:0031119">
    <property type="term" value="P:tRNA pseudouridine synthesis"/>
    <property type="evidence" value="ECO:0007669"/>
    <property type="project" value="TreeGrafter"/>
</dbReference>
<dbReference type="Pfam" id="PF21238">
    <property type="entry name" value="Pus10_C"/>
    <property type="match status" value="1"/>
</dbReference>
<dbReference type="GO" id="GO:0160148">
    <property type="term" value="F:tRNA pseudouridine(55) synthase activity"/>
    <property type="evidence" value="ECO:0007669"/>
    <property type="project" value="UniProtKB-EC"/>
</dbReference>
<sequence length="601" mass="69907">MGNKQKKAEQKQTQTQKHKQKQKKKHKPTPTEIIIKSIEPQKEKFKTLFDLGCCFLCCYRIVGIVPPYQALSLFKDSKKAIYRKIFGKPTNVKPTTKPNPYCLACLSILKTENFEQILKVIYQKQGYQNVDFFGINITVPPSIILRESCLCLFVSLPLDNIIPLKQILKETVFERSKLESLLGAPQGLIDQASLSIKIGWKYPYDKKEISQIKSLLPSSNRKRKKQSYKTKLKLKTKEKKVLQQQLFEQKEQEKKKQKQKQKENEKEKEKEIEKEIENENENEKEMEIENEKIEKQRELEDKFLVKYDPEAQIITSKSVKNSLKNITKDELEELCPIPPEPVKEQTSVIIYFTSKPIYIFGKYCKMSRNIPNAPWYIGDERKGNYSVEEFVSRPLTNIFSGTHSGFVSSGREDIDVRMLGTGRPFILEIYEPKIYKQMLSLKEKKQIVEQVFNISEGLVTIKDLKVVGKSYRKKTIEGENKRKGYRCVVWCKCSFDQQLFTQKLHGLTSDTNGELILKQKTPVRVLHRRNLAVRERTIYEIKNIKQINQNFLIMDLITQGGTYVKEFINGDFGRTNPNFAQIIGCKSELVQLDVISVNLNK</sequence>
<dbReference type="PANTHER" id="PTHR21568:SF0">
    <property type="entry name" value="TRNA PSEUDOURIDINE SYNTHASE PUS10"/>
    <property type="match status" value="1"/>
</dbReference>
<dbReference type="Proteomes" id="UP001146793">
    <property type="component" value="Unassembled WGS sequence"/>
</dbReference>
<feature type="compositionally biased region" description="Basic residues" evidence="8">
    <location>
        <begin position="16"/>
        <end position="28"/>
    </location>
</feature>
<evidence type="ECO:0000256" key="8">
    <source>
        <dbReference type="SAM" id="MobiDB-lite"/>
    </source>
</evidence>
<dbReference type="InterPro" id="IPR039894">
    <property type="entry name" value="Pus10-like"/>
</dbReference>
<organism evidence="10 11">
    <name type="scientific">Anaeramoeba flamelloides</name>
    <dbReference type="NCBI Taxonomy" id="1746091"/>
    <lineage>
        <taxon>Eukaryota</taxon>
        <taxon>Metamonada</taxon>
        <taxon>Anaeramoebidae</taxon>
        <taxon>Anaeramoeba</taxon>
    </lineage>
</organism>
<evidence type="ECO:0000256" key="7">
    <source>
        <dbReference type="ARBA" id="ARBA00083669"/>
    </source>
</evidence>